<dbReference type="AlphaFoldDB" id="A0A077QCQ4"/>
<evidence type="ECO:0000256" key="1">
    <source>
        <dbReference type="ARBA" id="ARBA00022679"/>
    </source>
</evidence>
<feature type="domain" description="Beta-ketoacyl-[acyl-carrier-protein] synthase III N-terminal" evidence="4">
    <location>
        <begin position="112"/>
        <end position="178"/>
    </location>
</feature>
<feature type="domain" description="Beta-ketoacyl-[acyl-carrier-protein] synthase III C-terminal" evidence="3">
    <location>
        <begin position="235"/>
        <end position="322"/>
    </location>
</feature>
<dbReference type="RefSeq" id="WP_155362136.1">
    <property type="nucleotide sequence ID" value="NZ_CAWLWA010000081.1"/>
</dbReference>
<proteinExistence type="predicted"/>
<dbReference type="InterPro" id="IPR016039">
    <property type="entry name" value="Thiolase-like"/>
</dbReference>
<organism evidence="5 6">
    <name type="scientific">Xenorhabdus bovienii str. Intermedium</name>
    <dbReference type="NCBI Taxonomy" id="1379677"/>
    <lineage>
        <taxon>Bacteria</taxon>
        <taxon>Pseudomonadati</taxon>
        <taxon>Pseudomonadota</taxon>
        <taxon>Gammaproteobacteria</taxon>
        <taxon>Enterobacterales</taxon>
        <taxon>Morganellaceae</taxon>
        <taxon>Xenorhabdus</taxon>
    </lineage>
</organism>
<name>A0A077QCQ4_XENBV</name>
<dbReference type="PANTHER" id="PTHR34069:SF2">
    <property type="entry name" value="BETA-KETOACYL-[ACYL-CARRIER-PROTEIN] SYNTHASE III"/>
    <property type="match status" value="1"/>
</dbReference>
<evidence type="ECO:0000256" key="2">
    <source>
        <dbReference type="ARBA" id="ARBA00023315"/>
    </source>
</evidence>
<dbReference type="EMBL" id="CBTB010000016">
    <property type="protein sequence ID" value="CDH30863.1"/>
    <property type="molecule type" value="Genomic_DNA"/>
</dbReference>
<evidence type="ECO:0000259" key="3">
    <source>
        <dbReference type="Pfam" id="PF08541"/>
    </source>
</evidence>
<dbReference type="Pfam" id="PF08541">
    <property type="entry name" value="ACP_syn_III_C"/>
    <property type="match status" value="1"/>
</dbReference>
<keyword evidence="2" id="KW-0012">Acyltransferase</keyword>
<protein>
    <submittedName>
        <fullName evidence="5">3-oxoacyl-(Acyl-carrier-protein) synthase III</fullName>
    </submittedName>
</protein>
<dbReference type="Gene3D" id="3.40.47.10">
    <property type="match status" value="1"/>
</dbReference>
<sequence>MSKFISGICVKSITAALPAEILGIDFFSSLYGEKEVARIVRGTGIRAVRSANGMTTSSLISAAARHLLSNTDVNKDEIDGLVVVTQTPDDWSPGCAFTVHYELKLDTSCLVMDVNAGCAGYVNGLVQAAALVSSGVCANVLLCTGDVNSRLIDDYDYQVRMLFGDAASATLITRGDDSLSFISGVDGGGKNFLGVQLSYAKSGNETGKIHSLKMDGAAVMNFALRRVPEAIDTLLNKIGISKESIDLFVLHQPNEFILNYIRKIIDISPEKFPIDVDGVGNTNSSSIPVLLSRKDWPDGIMCRNIVLCGFGVGLSWNALHLNLSNTKIFKPIEIM</sequence>
<dbReference type="SUPFAM" id="SSF53901">
    <property type="entry name" value="Thiolase-like"/>
    <property type="match status" value="1"/>
</dbReference>
<dbReference type="InterPro" id="IPR013751">
    <property type="entry name" value="ACP_syn_III_N"/>
</dbReference>
<reference evidence="5" key="1">
    <citation type="submission" date="2013-07" db="EMBL/GenBank/DDBJ databases">
        <title>Sub-species coevolution in mutualistic symbiosis.</title>
        <authorList>
            <person name="Murfin K."/>
            <person name="Klassen J."/>
            <person name="Lee M."/>
            <person name="Forst S."/>
            <person name="Stock P."/>
            <person name="Goodrich-Blair H."/>
        </authorList>
    </citation>
    <scope>NUCLEOTIDE SEQUENCE [LARGE SCALE GENOMIC DNA]</scope>
    <source>
        <strain evidence="5">Intermedium</strain>
    </source>
</reference>
<comment type="caution">
    <text evidence="5">The sequence shown here is derived from an EMBL/GenBank/DDBJ whole genome shotgun (WGS) entry which is preliminary data.</text>
</comment>
<dbReference type="GO" id="GO:0004315">
    <property type="term" value="F:3-oxoacyl-[acyl-carrier-protein] synthase activity"/>
    <property type="evidence" value="ECO:0007669"/>
    <property type="project" value="InterPro"/>
</dbReference>
<keyword evidence="1" id="KW-0808">Transferase</keyword>
<dbReference type="CDD" id="cd00830">
    <property type="entry name" value="KAS_III"/>
    <property type="match status" value="1"/>
</dbReference>
<dbReference type="GO" id="GO:0006633">
    <property type="term" value="P:fatty acid biosynthetic process"/>
    <property type="evidence" value="ECO:0007669"/>
    <property type="project" value="InterPro"/>
</dbReference>
<evidence type="ECO:0000313" key="6">
    <source>
        <dbReference type="Proteomes" id="UP000028480"/>
    </source>
</evidence>
<dbReference type="HOGENOM" id="CLU_039592_1_0_6"/>
<dbReference type="PANTHER" id="PTHR34069">
    <property type="entry name" value="3-OXOACYL-[ACYL-CARRIER-PROTEIN] SYNTHASE 3"/>
    <property type="match status" value="1"/>
</dbReference>
<dbReference type="InterPro" id="IPR013747">
    <property type="entry name" value="ACP_syn_III_C"/>
</dbReference>
<accession>A0A077QCQ4</accession>
<gene>
    <name evidence="5" type="ORF">XBI1_1120011</name>
</gene>
<evidence type="ECO:0000259" key="4">
    <source>
        <dbReference type="Pfam" id="PF08545"/>
    </source>
</evidence>
<dbReference type="Pfam" id="PF08545">
    <property type="entry name" value="ACP_syn_III"/>
    <property type="match status" value="1"/>
</dbReference>
<dbReference type="Proteomes" id="UP000028480">
    <property type="component" value="Unassembled WGS sequence"/>
</dbReference>
<dbReference type="GO" id="GO:0044550">
    <property type="term" value="P:secondary metabolite biosynthetic process"/>
    <property type="evidence" value="ECO:0007669"/>
    <property type="project" value="TreeGrafter"/>
</dbReference>
<evidence type="ECO:0000313" key="5">
    <source>
        <dbReference type="EMBL" id="CDH30863.1"/>
    </source>
</evidence>